<dbReference type="PANTHER" id="PTHR15337">
    <property type="entry name" value="ANTERIOR GRADIENT PROTEIN-RELATED"/>
    <property type="match status" value="1"/>
</dbReference>
<dbReference type="InterPro" id="IPR051099">
    <property type="entry name" value="AGR/TXD"/>
</dbReference>
<dbReference type="Gene3D" id="3.40.30.10">
    <property type="entry name" value="Glutaredoxin"/>
    <property type="match status" value="1"/>
</dbReference>
<sequence precursor="true">MRARNLLVLTLSFVFLQSFTPALRADEISWQTNLKQAALQARAQEKSMFIQIGASWCGYCHKMDKETFKDQKVIKHINSCFIPLRVDADENPEFVEAIGVAGLPTTVIISPELKVVKKLSGYVAAREMSGHLQKICLVNHEQAAPAKTQTAEIKKMSQKEVVPEFAFKGVCLVSMLDDQELREGNAKFTSEFKGRKLCFASLEHKHKFDANPMEYWPAFDGQCRVSKLERNQSVEGDPYAGGVYRERLVFFSSDAERERFTSNPSYYLAR</sequence>
<reference evidence="4 5" key="1">
    <citation type="submission" date="2019-02" db="EMBL/GenBank/DDBJ databases">
        <title>Deep-cultivation of Planctomycetes and their phenomic and genomic characterization uncovers novel biology.</title>
        <authorList>
            <person name="Wiegand S."/>
            <person name="Jogler M."/>
            <person name="Boedeker C."/>
            <person name="Pinto D."/>
            <person name="Vollmers J."/>
            <person name="Rivas-Marin E."/>
            <person name="Kohn T."/>
            <person name="Peeters S.H."/>
            <person name="Heuer A."/>
            <person name="Rast P."/>
            <person name="Oberbeckmann S."/>
            <person name="Bunk B."/>
            <person name="Jeske O."/>
            <person name="Meyerdierks A."/>
            <person name="Storesund J.E."/>
            <person name="Kallscheuer N."/>
            <person name="Luecker S."/>
            <person name="Lage O.M."/>
            <person name="Pohl T."/>
            <person name="Merkel B.J."/>
            <person name="Hornburger P."/>
            <person name="Mueller R.-W."/>
            <person name="Bruemmer F."/>
            <person name="Labrenz M."/>
            <person name="Spormann A.M."/>
            <person name="Op den Camp H."/>
            <person name="Overmann J."/>
            <person name="Amann R."/>
            <person name="Jetten M.S.M."/>
            <person name="Mascher T."/>
            <person name="Medema M.H."/>
            <person name="Devos D.P."/>
            <person name="Kaster A.-K."/>
            <person name="Ovreas L."/>
            <person name="Rohde M."/>
            <person name="Galperin M.Y."/>
            <person name="Jogler C."/>
        </authorList>
    </citation>
    <scope>NUCLEOTIDE SEQUENCE [LARGE SCALE GENOMIC DNA]</scope>
    <source>
        <strain evidence="4 5">HG66A1</strain>
    </source>
</reference>
<evidence type="ECO:0000256" key="1">
    <source>
        <dbReference type="ARBA" id="ARBA00022729"/>
    </source>
</evidence>
<dbReference type="Pfam" id="PF03190">
    <property type="entry name" value="Thioredox_DsbH"/>
    <property type="match status" value="1"/>
</dbReference>
<dbReference type="InterPro" id="IPR036249">
    <property type="entry name" value="Thioredoxin-like_sf"/>
</dbReference>
<proteinExistence type="predicted"/>
<organism evidence="4 5">
    <name type="scientific">Gimesia chilikensis</name>
    <dbReference type="NCBI Taxonomy" id="2605989"/>
    <lineage>
        <taxon>Bacteria</taxon>
        <taxon>Pseudomonadati</taxon>
        <taxon>Planctomycetota</taxon>
        <taxon>Planctomycetia</taxon>
        <taxon>Planctomycetales</taxon>
        <taxon>Planctomycetaceae</taxon>
        <taxon>Gimesia</taxon>
    </lineage>
</organism>
<evidence type="ECO:0000256" key="2">
    <source>
        <dbReference type="SAM" id="SignalP"/>
    </source>
</evidence>
<name>A0A517PVZ0_9PLAN</name>
<dbReference type="AlphaFoldDB" id="A0A517PVZ0"/>
<feature type="domain" description="Spermatogenesis-associated protein 20-like TRX" evidence="3">
    <location>
        <begin position="25"/>
        <end position="134"/>
    </location>
</feature>
<dbReference type="Proteomes" id="UP000320421">
    <property type="component" value="Chromosome"/>
</dbReference>
<protein>
    <submittedName>
        <fullName evidence="4">Thiol:disulfide interchange protein</fullName>
    </submittedName>
</protein>
<keyword evidence="5" id="KW-1185">Reference proteome</keyword>
<dbReference type="RefSeq" id="WP_145191116.1">
    <property type="nucleotide sequence ID" value="NZ_CP036266.1"/>
</dbReference>
<feature type="chain" id="PRO_5021958232" evidence="2">
    <location>
        <begin position="25"/>
        <end position="270"/>
    </location>
</feature>
<dbReference type="PANTHER" id="PTHR15337:SF11">
    <property type="entry name" value="THIOREDOXIN DOMAIN-CONTAINING PROTEIN"/>
    <property type="match status" value="1"/>
</dbReference>
<accession>A0A517PVZ0</accession>
<evidence type="ECO:0000313" key="4">
    <source>
        <dbReference type="EMBL" id="QDT23544.1"/>
    </source>
</evidence>
<feature type="signal peptide" evidence="2">
    <location>
        <begin position="1"/>
        <end position="24"/>
    </location>
</feature>
<evidence type="ECO:0000313" key="5">
    <source>
        <dbReference type="Proteomes" id="UP000320421"/>
    </source>
</evidence>
<dbReference type="InterPro" id="IPR004879">
    <property type="entry name" value="Ssp411-like_TRX"/>
</dbReference>
<gene>
    <name evidence="4" type="ORF">HG66A1_53660</name>
</gene>
<dbReference type="EMBL" id="CP036266">
    <property type="protein sequence ID" value="QDT23544.1"/>
    <property type="molecule type" value="Genomic_DNA"/>
</dbReference>
<dbReference type="OrthoDB" id="267639at2"/>
<evidence type="ECO:0000259" key="3">
    <source>
        <dbReference type="Pfam" id="PF03190"/>
    </source>
</evidence>
<dbReference type="SUPFAM" id="SSF52833">
    <property type="entry name" value="Thioredoxin-like"/>
    <property type="match status" value="1"/>
</dbReference>
<keyword evidence="1 2" id="KW-0732">Signal</keyword>